<dbReference type="Pfam" id="PF07690">
    <property type="entry name" value="MFS_1"/>
    <property type="match status" value="1"/>
</dbReference>
<reference evidence="4 5" key="1">
    <citation type="submission" date="2024-02" db="EMBL/GenBank/DDBJ databases">
        <title>A draft genome for the cacao thread blight pathogen Marasmius crinis-equi.</title>
        <authorList>
            <person name="Cohen S.P."/>
            <person name="Baruah I.K."/>
            <person name="Amoako-Attah I."/>
            <person name="Bukari Y."/>
            <person name="Meinhardt L.W."/>
            <person name="Bailey B.A."/>
        </authorList>
    </citation>
    <scope>NUCLEOTIDE SEQUENCE [LARGE SCALE GENOMIC DNA]</scope>
    <source>
        <strain evidence="4 5">GH-76</strain>
    </source>
</reference>
<dbReference type="PANTHER" id="PTHR11360">
    <property type="entry name" value="MONOCARBOXYLATE TRANSPORTER"/>
    <property type="match status" value="1"/>
</dbReference>
<keyword evidence="3" id="KW-0472">Membrane</keyword>
<feature type="transmembrane region" description="Helical" evidence="3">
    <location>
        <begin position="337"/>
        <end position="366"/>
    </location>
</feature>
<keyword evidence="3" id="KW-1133">Transmembrane helix</keyword>
<dbReference type="PANTHER" id="PTHR11360:SF234">
    <property type="entry name" value="MFS-TYPE TRANSPORTER DBAD-RELATED"/>
    <property type="match status" value="1"/>
</dbReference>
<sequence>MSSEPTHFQSLSEQPKFESEWYDRSERSLSSDTPTHQIADGGPKAWCTVVGGFFALTAVFGYQNAFGVYQDVYVRSGAASAQAVSWIGSTQLALMVALGLPAGKMLDLGYFKAITVTGSVIYVLAIFMVSIAHTDKYYQLFLAQGLAAGIGSGLVYVPVMAVQAHHWRKRRPLAMGVVISGSSVGGVIFAIMLNHLFVNPNIGFAWGVRASAFVVLGLLVVANLLMTSDPPKIRRPDPPRLSVLLTDPPYVAGVLGATVADWGIFFPYFYLQLFAIIKGADPTFSFYLLAILNGSSIPGRIIPNIVGQRIGVFNTIAFCTLACAVLVFALSGVNGSVAGLVIFAILYGFFSGGFISLLSPVVATLAKDESEIGFRLGLGFFICSVAILTGTPVEGALLGHTFPWWRPIVFAGVMILSGFALILVARASFARRMGSSWV</sequence>
<keyword evidence="5" id="KW-1185">Reference proteome</keyword>
<dbReference type="InterPro" id="IPR050327">
    <property type="entry name" value="Proton-linked_MCT"/>
</dbReference>
<dbReference type="SUPFAM" id="SSF103473">
    <property type="entry name" value="MFS general substrate transporter"/>
    <property type="match status" value="1"/>
</dbReference>
<evidence type="ECO:0000256" key="1">
    <source>
        <dbReference type="ARBA" id="ARBA00004141"/>
    </source>
</evidence>
<dbReference type="InterPro" id="IPR011701">
    <property type="entry name" value="MFS"/>
</dbReference>
<evidence type="ECO:0000313" key="4">
    <source>
        <dbReference type="EMBL" id="KAL0565459.1"/>
    </source>
</evidence>
<dbReference type="EMBL" id="JBAHYK010002252">
    <property type="protein sequence ID" value="KAL0565459.1"/>
    <property type="molecule type" value="Genomic_DNA"/>
</dbReference>
<feature type="transmembrane region" description="Helical" evidence="3">
    <location>
        <begin position="110"/>
        <end position="131"/>
    </location>
</feature>
<feature type="transmembrane region" description="Helical" evidence="3">
    <location>
        <begin position="283"/>
        <end position="303"/>
    </location>
</feature>
<evidence type="ECO:0000313" key="5">
    <source>
        <dbReference type="Proteomes" id="UP001465976"/>
    </source>
</evidence>
<organism evidence="4 5">
    <name type="scientific">Marasmius crinis-equi</name>
    <dbReference type="NCBI Taxonomy" id="585013"/>
    <lineage>
        <taxon>Eukaryota</taxon>
        <taxon>Fungi</taxon>
        <taxon>Dikarya</taxon>
        <taxon>Basidiomycota</taxon>
        <taxon>Agaricomycotina</taxon>
        <taxon>Agaricomycetes</taxon>
        <taxon>Agaricomycetidae</taxon>
        <taxon>Agaricales</taxon>
        <taxon>Marasmiineae</taxon>
        <taxon>Marasmiaceae</taxon>
        <taxon>Marasmius</taxon>
    </lineage>
</organism>
<evidence type="ECO:0008006" key="6">
    <source>
        <dbReference type="Google" id="ProtNLM"/>
    </source>
</evidence>
<dbReference type="Gene3D" id="1.20.1250.20">
    <property type="entry name" value="MFS general substrate transporter like domains"/>
    <property type="match status" value="2"/>
</dbReference>
<dbReference type="Proteomes" id="UP001465976">
    <property type="component" value="Unassembled WGS sequence"/>
</dbReference>
<evidence type="ECO:0000256" key="2">
    <source>
        <dbReference type="ARBA" id="ARBA00006727"/>
    </source>
</evidence>
<keyword evidence="3" id="KW-0812">Transmembrane</keyword>
<gene>
    <name evidence="4" type="ORF">V5O48_016566</name>
</gene>
<comment type="similarity">
    <text evidence="2">Belongs to the major facilitator superfamily. Monocarboxylate porter (TC 2.A.1.13) family.</text>
</comment>
<feature type="transmembrane region" description="Helical" evidence="3">
    <location>
        <begin position="378"/>
        <end position="398"/>
    </location>
</feature>
<feature type="transmembrane region" description="Helical" evidence="3">
    <location>
        <begin position="173"/>
        <end position="198"/>
    </location>
</feature>
<evidence type="ECO:0000256" key="3">
    <source>
        <dbReference type="SAM" id="Phobius"/>
    </source>
</evidence>
<proteinExistence type="inferred from homology"/>
<feature type="transmembrane region" description="Helical" evidence="3">
    <location>
        <begin position="404"/>
        <end position="425"/>
    </location>
</feature>
<comment type="caution">
    <text evidence="4">The sequence shown here is derived from an EMBL/GenBank/DDBJ whole genome shotgun (WGS) entry which is preliminary data.</text>
</comment>
<feature type="transmembrane region" description="Helical" evidence="3">
    <location>
        <begin position="250"/>
        <end position="271"/>
    </location>
</feature>
<name>A0ABR3ERC9_9AGAR</name>
<feature type="transmembrane region" description="Helical" evidence="3">
    <location>
        <begin position="137"/>
        <end position="161"/>
    </location>
</feature>
<dbReference type="InterPro" id="IPR036259">
    <property type="entry name" value="MFS_trans_sf"/>
</dbReference>
<comment type="subcellular location">
    <subcellularLocation>
        <location evidence="1">Membrane</location>
        <topology evidence="1">Multi-pass membrane protein</topology>
    </subcellularLocation>
</comment>
<accession>A0ABR3ERC9</accession>
<feature type="transmembrane region" description="Helical" evidence="3">
    <location>
        <begin position="204"/>
        <end position="225"/>
    </location>
</feature>
<feature type="transmembrane region" description="Helical" evidence="3">
    <location>
        <begin position="310"/>
        <end position="331"/>
    </location>
</feature>
<feature type="transmembrane region" description="Helical" evidence="3">
    <location>
        <begin position="45"/>
        <end position="63"/>
    </location>
</feature>
<protein>
    <recommendedName>
        <fullName evidence="6">MFS transporter</fullName>
    </recommendedName>
</protein>
<feature type="transmembrane region" description="Helical" evidence="3">
    <location>
        <begin position="83"/>
        <end position="103"/>
    </location>
</feature>